<reference evidence="2" key="1">
    <citation type="submission" date="2020-11" db="EMBL/GenBank/DDBJ databases">
        <authorList>
            <consortium name="DOE Joint Genome Institute"/>
            <person name="Ahrendt S."/>
            <person name="Riley R."/>
            <person name="Andreopoulos W."/>
            <person name="Labutti K."/>
            <person name="Pangilinan J."/>
            <person name="Ruiz-Duenas F.J."/>
            <person name="Barrasa J.M."/>
            <person name="Sanchez-Garcia M."/>
            <person name="Camarero S."/>
            <person name="Miyauchi S."/>
            <person name="Serrano A."/>
            <person name="Linde D."/>
            <person name="Babiker R."/>
            <person name="Drula E."/>
            <person name="Ayuso-Fernandez I."/>
            <person name="Pacheco R."/>
            <person name="Padilla G."/>
            <person name="Ferreira P."/>
            <person name="Barriuso J."/>
            <person name="Kellner H."/>
            <person name="Castanera R."/>
            <person name="Alfaro M."/>
            <person name="Ramirez L."/>
            <person name="Pisabarro A.G."/>
            <person name="Kuo A."/>
            <person name="Tritt A."/>
            <person name="Lipzen A."/>
            <person name="He G."/>
            <person name="Yan M."/>
            <person name="Ng V."/>
            <person name="Cullen D."/>
            <person name="Martin F."/>
            <person name="Rosso M.-N."/>
            <person name="Henrissat B."/>
            <person name="Hibbett D."/>
            <person name="Martinez A.T."/>
            <person name="Grigoriev I.V."/>
        </authorList>
    </citation>
    <scope>NUCLEOTIDE SEQUENCE</scope>
    <source>
        <strain evidence="2">MF-IS2</strain>
    </source>
</reference>
<protein>
    <submittedName>
        <fullName evidence="2">Uncharacterized protein</fullName>
    </submittedName>
</protein>
<accession>A0A9P5XRD9</accession>
<proteinExistence type="predicted"/>
<keyword evidence="3" id="KW-1185">Reference proteome</keyword>
<dbReference type="Proteomes" id="UP000807342">
    <property type="component" value="Unassembled WGS sequence"/>
</dbReference>
<comment type="caution">
    <text evidence="2">The sequence shown here is derived from an EMBL/GenBank/DDBJ whole genome shotgun (WGS) entry which is preliminary data.</text>
</comment>
<feature type="compositionally biased region" description="Low complexity" evidence="1">
    <location>
        <begin position="153"/>
        <end position="162"/>
    </location>
</feature>
<organism evidence="2 3">
    <name type="scientific">Macrolepiota fuliginosa MF-IS2</name>
    <dbReference type="NCBI Taxonomy" id="1400762"/>
    <lineage>
        <taxon>Eukaryota</taxon>
        <taxon>Fungi</taxon>
        <taxon>Dikarya</taxon>
        <taxon>Basidiomycota</taxon>
        <taxon>Agaricomycotina</taxon>
        <taxon>Agaricomycetes</taxon>
        <taxon>Agaricomycetidae</taxon>
        <taxon>Agaricales</taxon>
        <taxon>Agaricineae</taxon>
        <taxon>Agaricaceae</taxon>
        <taxon>Macrolepiota</taxon>
    </lineage>
</organism>
<dbReference type="OrthoDB" id="3164380at2759"/>
<evidence type="ECO:0000313" key="3">
    <source>
        <dbReference type="Proteomes" id="UP000807342"/>
    </source>
</evidence>
<feature type="compositionally biased region" description="Basic and acidic residues" evidence="1">
    <location>
        <begin position="163"/>
        <end position="185"/>
    </location>
</feature>
<evidence type="ECO:0000256" key="1">
    <source>
        <dbReference type="SAM" id="MobiDB-lite"/>
    </source>
</evidence>
<evidence type="ECO:0000313" key="2">
    <source>
        <dbReference type="EMBL" id="KAF9453946.1"/>
    </source>
</evidence>
<gene>
    <name evidence="2" type="ORF">P691DRAFT_657131</name>
</gene>
<name>A0A9P5XRD9_9AGAR</name>
<feature type="compositionally biased region" description="Basic and acidic residues" evidence="1">
    <location>
        <begin position="192"/>
        <end position="205"/>
    </location>
</feature>
<dbReference type="EMBL" id="MU151057">
    <property type="protein sequence ID" value="KAF9453946.1"/>
    <property type="molecule type" value="Genomic_DNA"/>
</dbReference>
<dbReference type="AlphaFoldDB" id="A0A9P5XRD9"/>
<feature type="region of interest" description="Disordered" evidence="1">
    <location>
        <begin position="153"/>
        <end position="252"/>
    </location>
</feature>
<sequence>MSTDIIGCFSPLDELIQLIYQSIYQFVVMSSVTYDKWTVHVGMVGDAGRWWRGVWEEKNVVGVVGHKPSEKLLEVFVDGLVDSIVGGELYLAGFSTEKDARFKLTFGPVSTRPVSMDLQEIGPAEAAAHATTVFLEIALQAQSRKCRLHSSAFTSTTVPTTSRRSEASHSKTRLEAPEPKVHEVETGDVEDEVKSLRKKESEKQTKRQRSPLQKAQPSAKPPPRRPGKAAALANPNKKARKFQAIDFESDEE</sequence>